<evidence type="ECO:0000256" key="2">
    <source>
        <dbReference type="ARBA" id="ARBA00022589"/>
    </source>
</evidence>
<dbReference type="PANTHER" id="PTHR31213">
    <property type="entry name" value="OS08G0374000 PROTEIN-RELATED"/>
    <property type="match status" value="1"/>
</dbReference>
<dbReference type="GO" id="GO:0010427">
    <property type="term" value="F:abscisic acid binding"/>
    <property type="evidence" value="ECO:0007669"/>
    <property type="project" value="TreeGrafter"/>
</dbReference>
<comment type="caution">
    <text evidence="5">The sequence shown here is derived from an EMBL/GenBank/DDBJ whole genome shotgun (WGS) entry which is preliminary data.</text>
</comment>
<dbReference type="GO" id="GO:0005634">
    <property type="term" value="C:nucleus"/>
    <property type="evidence" value="ECO:0007669"/>
    <property type="project" value="TreeGrafter"/>
</dbReference>
<evidence type="ECO:0000313" key="6">
    <source>
        <dbReference type="Proteomes" id="UP001177140"/>
    </source>
</evidence>
<keyword evidence="3" id="KW-0732">Signal</keyword>
<dbReference type="PANTHER" id="PTHR31213:SF19">
    <property type="entry name" value="BET V I_MAJOR LATEX PROTEIN DOMAIN-CONTAINING PROTEIN"/>
    <property type="match status" value="1"/>
</dbReference>
<dbReference type="InterPro" id="IPR000916">
    <property type="entry name" value="Bet_v_I/MLP"/>
</dbReference>
<dbReference type="SUPFAM" id="SSF55961">
    <property type="entry name" value="Bet v1-like"/>
    <property type="match status" value="1"/>
</dbReference>
<dbReference type="Proteomes" id="UP001177140">
    <property type="component" value="Unassembled WGS sequence"/>
</dbReference>
<dbReference type="Gene3D" id="3.30.530.20">
    <property type="match status" value="1"/>
</dbReference>
<evidence type="ECO:0000313" key="5">
    <source>
        <dbReference type="EMBL" id="MCL7037826.1"/>
    </source>
</evidence>
<feature type="chain" id="PRO_5041249084" description="Bet v I/Major latex protein domain-containing protein" evidence="3">
    <location>
        <begin position="21"/>
        <end position="184"/>
    </location>
</feature>
<accession>A0AA41SM25</accession>
<keyword evidence="6" id="KW-1185">Reference proteome</keyword>
<dbReference type="EMBL" id="JAJJMA010183637">
    <property type="protein sequence ID" value="MCL7037826.1"/>
    <property type="molecule type" value="Genomic_DNA"/>
</dbReference>
<reference evidence="5" key="1">
    <citation type="submission" date="2022-03" db="EMBL/GenBank/DDBJ databases">
        <title>A functionally conserved STORR gene fusion in Papaver species that diverged 16.8 million years ago.</title>
        <authorList>
            <person name="Catania T."/>
        </authorList>
    </citation>
    <scope>NUCLEOTIDE SEQUENCE</scope>
    <source>
        <strain evidence="5">S-191538</strain>
    </source>
</reference>
<protein>
    <recommendedName>
        <fullName evidence="4">Bet v I/Major latex protein domain-containing protein</fullName>
    </recommendedName>
</protein>
<dbReference type="AlphaFoldDB" id="A0AA41SM25"/>
<dbReference type="CDD" id="cd07816">
    <property type="entry name" value="Bet_v1-like"/>
    <property type="match status" value="1"/>
</dbReference>
<evidence type="ECO:0000259" key="4">
    <source>
        <dbReference type="Pfam" id="PF00407"/>
    </source>
</evidence>
<dbReference type="GO" id="GO:0009738">
    <property type="term" value="P:abscisic acid-activated signaling pathway"/>
    <property type="evidence" value="ECO:0007669"/>
    <property type="project" value="TreeGrafter"/>
</dbReference>
<keyword evidence="2" id="KW-0017">Alkaloid metabolism</keyword>
<dbReference type="GO" id="GO:0006952">
    <property type="term" value="P:defense response"/>
    <property type="evidence" value="ECO:0007669"/>
    <property type="project" value="InterPro"/>
</dbReference>
<proteinExistence type="inferred from homology"/>
<comment type="similarity">
    <text evidence="1">Belongs to the BetVI family.</text>
</comment>
<dbReference type="GO" id="GO:0009820">
    <property type="term" value="P:alkaloid metabolic process"/>
    <property type="evidence" value="ECO:0007669"/>
    <property type="project" value="UniProtKB-KW"/>
</dbReference>
<name>A0AA41SM25_PAPNU</name>
<gene>
    <name evidence="5" type="ORF">MKW94_001784</name>
</gene>
<dbReference type="InterPro" id="IPR023393">
    <property type="entry name" value="START-like_dom_sf"/>
</dbReference>
<dbReference type="GO" id="GO:0038023">
    <property type="term" value="F:signaling receptor activity"/>
    <property type="evidence" value="ECO:0007669"/>
    <property type="project" value="TreeGrafter"/>
</dbReference>
<feature type="signal peptide" evidence="3">
    <location>
        <begin position="1"/>
        <end position="20"/>
    </location>
</feature>
<dbReference type="InterPro" id="IPR050279">
    <property type="entry name" value="Plant_def-hormone_signal"/>
</dbReference>
<dbReference type="Pfam" id="PF00407">
    <property type="entry name" value="Bet_v_1"/>
    <property type="match status" value="1"/>
</dbReference>
<dbReference type="GO" id="GO:0005737">
    <property type="term" value="C:cytoplasm"/>
    <property type="evidence" value="ECO:0007669"/>
    <property type="project" value="TreeGrafter"/>
</dbReference>
<evidence type="ECO:0000256" key="1">
    <source>
        <dbReference type="ARBA" id="ARBA00009744"/>
    </source>
</evidence>
<organism evidence="5 6">
    <name type="scientific">Papaver nudicaule</name>
    <name type="common">Iceland poppy</name>
    <dbReference type="NCBI Taxonomy" id="74823"/>
    <lineage>
        <taxon>Eukaryota</taxon>
        <taxon>Viridiplantae</taxon>
        <taxon>Streptophyta</taxon>
        <taxon>Embryophyta</taxon>
        <taxon>Tracheophyta</taxon>
        <taxon>Spermatophyta</taxon>
        <taxon>Magnoliopsida</taxon>
        <taxon>Ranunculales</taxon>
        <taxon>Papaveraceae</taxon>
        <taxon>Papaveroideae</taxon>
        <taxon>Papaver</taxon>
    </lineage>
</organism>
<evidence type="ECO:0000256" key="3">
    <source>
        <dbReference type="SAM" id="SignalP"/>
    </source>
</evidence>
<dbReference type="GO" id="GO:0004864">
    <property type="term" value="F:protein phosphatase inhibitor activity"/>
    <property type="evidence" value="ECO:0007669"/>
    <property type="project" value="TreeGrafter"/>
</dbReference>
<feature type="domain" description="Bet v I/Major latex protein" evidence="4">
    <location>
        <begin position="22"/>
        <end position="149"/>
    </location>
</feature>
<sequence length="184" mass="20161">MKNQVVLFICLLFLVHTGESLKYTLIGELEVAASASEVWAFFASNDAPKMFVQLLPGLFERIEILEGDGGVGSVLRIVYPAGSVPLTNKEKFVTIDDRRRLKEILQTEGGYLDLGVTNLMESFQITRKGANSCIIKSMINYEVPDDLAANVAPLISIEGLINMAKVAANYIIDSKNKTSSIADM</sequence>